<dbReference type="GO" id="GO:0005886">
    <property type="term" value="C:plasma membrane"/>
    <property type="evidence" value="ECO:0007669"/>
    <property type="project" value="UniProtKB-SubCell"/>
</dbReference>
<dbReference type="GO" id="GO:0005524">
    <property type="term" value="F:ATP binding"/>
    <property type="evidence" value="ECO:0007669"/>
    <property type="project" value="UniProtKB-KW"/>
</dbReference>
<feature type="domain" description="ABC transmembrane type-1" evidence="11">
    <location>
        <begin position="48"/>
        <end position="320"/>
    </location>
</feature>
<accession>A0A0H2M291</accession>
<evidence type="ECO:0000256" key="6">
    <source>
        <dbReference type="ARBA" id="ARBA00022989"/>
    </source>
</evidence>
<dbReference type="InterPro" id="IPR036640">
    <property type="entry name" value="ABC1_TM_sf"/>
</dbReference>
<keyword evidence="13" id="KW-1185">Reference proteome</keyword>
<evidence type="ECO:0000256" key="1">
    <source>
        <dbReference type="ARBA" id="ARBA00004651"/>
    </source>
</evidence>
<name>A0A0H2M291_VARPD</name>
<protein>
    <submittedName>
        <fullName evidence="12">Alpha-hemolysin translocation ATP-binding protein HlyB</fullName>
    </submittedName>
</protein>
<feature type="domain" description="ABC transporter" evidence="10">
    <location>
        <begin position="352"/>
        <end position="589"/>
    </location>
</feature>
<dbReference type="PANTHER" id="PTHR43394">
    <property type="entry name" value="ATP-DEPENDENT PERMEASE MDL1, MITOCHONDRIAL"/>
    <property type="match status" value="1"/>
</dbReference>
<comment type="subcellular location">
    <subcellularLocation>
        <location evidence="1">Cell membrane</location>
        <topology evidence="1">Multi-pass membrane protein</topology>
    </subcellularLocation>
</comment>
<evidence type="ECO:0000256" key="4">
    <source>
        <dbReference type="ARBA" id="ARBA00022741"/>
    </source>
</evidence>
<dbReference type="InterPro" id="IPR017871">
    <property type="entry name" value="ABC_transporter-like_CS"/>
</dbReference>
<sequence>MIKFLLPSQLVAEVPEESGASPYAGALHTAFRAAYPLVKSAAWRSLPISLFGLLPSIFLLQVYDRVLSRSGVSTLAALVCGILFFLCIEFWLRTGRSRLLRNAGAIIDHGVSGALLHSMLNRPLRALEARPASMWHQFFRDVASVRGTVTGGLAQSIFDLPMAVFALAVIGIVALPVLPVVVLFLAIMVFLAWWWADEVRSGRVEEVQRGRGLDRMTSEICNARETLKTQSNDGPTIEMWRQTYNAWLSESFSKNGQIETARDGTTVLMMVFSVIVVTVGAISVMEQWMTVGGLVASNMLALKALQPVAGLVSSWRSLAAAKEAAKRLEKVLGEPVEKAPTGMTLPQPLGRVTLKDVSFSFTEDAHRPVLENVDLDIGPGGLHVIVGRNGAGKSTLVKLLSGLYTPTRGVISIGEYDLSQFGREELSRWISYLSQEVYWFGGPLIDTMRRTAPGQTDEQVVAACKLSGAHDFISRMPDGYRTVVGEGGTGLSVGERRKLALAMSFLRKPSVLVLDEPSNDLDFQSERTLLATLLAVAKVRTVVVVTHSLRIVSAASVVYHVTGQGNVEQGTAAVMVPKLFGVKKALVALPDSTAGDDDAEAHSQQGVAANRSMA</sequence>
<dbReference type="InterPro" id="IPR039421">
    <property type="entry name" value="Type_1_exporter"/>
</dbReference>
<dbReference type="PANTHER" id="PTHR43394:SF1">
    <property type="entry name" value="ATP-BINDING CASSETTE SUB-FAMILY B MEMBER 10, MITOCHONDRIAL"/>
    <property type="match status" value="1"/>
</dbReference>
<reference evidence="12 13" key="1">
    <citation type="submission" date="2015-03" db="EMBL/GenBank/DDBJ databases">
        <title>Genome sequence of Variovorax paradoxus TBEA6.</title>
        <authorList>
            <person name="Poehlein A."/>
            <person name="Schuldes J."/>
            <person name="Wuebbeler J.H."/>
            <person name="Hiessl S."/>
            <person name="Steinbuechel A."/>
            <person name="Daniel R."/>
        </authorList>
    </citation>
    <scope>NUCLEOTIDE SEQUENCE [LARGE SCALE GENOMIC DNA]</scope>
    <source>
        <strain evidence="12 13">TBEA6</strain>
    </source>
</reference>
<dbReference type="SUPFAM" id="SSF52540">
    <property type="entry name" value="P-loop containing nucleoside triphosphate hydrolases"/>
    <property type="match status" value="1"/>
</dbReference>
<evidence type="ECO:0000256" key="5">
    <source>
        <dbReference type="ARBA" id="ARBA00022840"/>
    </source>
</evidence>
<dbReference type="Gene3D" id="1.20.1560.10">
    <property type="entry name" value="ABC transporter type 1, transmembrane domain"/>
    <property type="match status" value="1"/>
</dbReference>
<feature type="compositionally biased region" description="Polar residues" evidence="8">
    <location>
        <begin position="602"/>
        <end position="614"/>
    </location>
</feature>
<dbReference type="GO" id="GO:0016887">
    <property type="term" value="F:ATP hydrolysis activity"/>
    <property type="evidence" value="ECO:0007669"/>
    <property type="project" value="InterPro"/>
</dbReference>
<feature type="transmembrane region" description="Helical" evidence="9">
    <location>
        <begin position="163"/>
        <end position="196"/>
    </location>
</feature>
<evidence type="ECO:0000313" key="13">
    <source>
        <dbReference type="Proteomes" id="UP000035170"/>
    </source>
</evidence>
<dbReference type="Proteomes" id="UP000035170">
    <property type="component" value="Unassembled WGS sequence"/>
</dbReference>
<comment type="caution">
    <text evidence="12">The sequence shown here is derived from an EMBL/GenBank/DDBJ whole genome shotgun (WGS) entry which is preliminary data.</text>
</comment>
<dbReference type="RefSeq" id="WP_021009141.1">
    <property type="nucleotide sequence ID" value="NZ_JZWI01000021.1"/>
</dbReference>
<gene>
    <name evidence="12" type="primary">hlyB1</name>
    <name evidence="12" type="ORF">VPARA_41670</name>
</gene>
<feature type="region of interest" description="Disordered" evidence="8">
    <location>
        <begin position="593"/>
        <end position="614"/>
    </location>
</feature>
<keyword evidence="2" id="KW-1003">Cell membrane</keyword>
<dbReference type="PATRIC" id="fig|34073.19.peg.4268"/>
<keyword evidence="6 9" id="KW-1133">Transmembrane helix</keyword>
<dbReference type="PROSITE" id="PS50893">
    <property type="entry name" value="ABC_TRANSPORTER_2"/>
    <property type="match status" value="1"/>
</dbReference>
<dbReference type="AlphaFoldDB" id="A0A0H2M291"/>
<dbReference type="Pfam" id="PF00664">
    <property type="entry name" value="ABC_membrane"/>
    <property type="match status" value="1"/>
</dbReference>
<keyword evidence="7 9" id="KW-0472">Membrane</keyword>
<proteinExistence type="predicted"/>
<evidence type="ECO:0000259" key="10">
    <source>
        <dbReference type="PROSITE" id="PS50893"/>
    </source>
</evidence>
<dbReference type="Pfam" id="PF00005">
    <property type="entry name" value="ABC_tran"/>
    <property type="match status" value="1"/>
</dbReference>
<dbReference type="InterPro" id="IPR003593">
    <property type="entry name" value="AAA+_ATPase"/>
</dbReference>
<dbReference type="PROSITE" id="PS50929">
    <property type="entry name" value="ABC_TM1F"/>
    <property type="match status" value="1"/>
</dbReference>
<evidence type="ECO:0000313" key="12">
    <source>
        <dbReference type="EMBL" id="KLN54862.1"/>
    </source>
</evidence>
<evidence type="ECO:0000256" key="9">
    <source>
        <dbReference type="SAM" id="Phobius"/>
    </source>
</evidence>
<dbReference type="SMART" id="SM00382">
    <property type="entry name" value="AAA"/>
    <property type="match status" value="1"/>
</dbReference>
<keyword evidence="3 9" id="KW-0812">Transmembrane</keyword>
<evidence type="ECO:0000256" key="2">
    <source>
        <dbReference type="ARBA" id="ARBA00022475"/>
    </source>
</evidence>
<evidence type="ECO:0000256" key="7">
    <source>
        <dbReference type="ARBA" id="ARBA00023136"/>
    </source>
</evidence>
<dbReference type="PROSITE" id="PS00211">
    <property type="entry name" value="ABC_TRANSPORTER_1"/>
    <property type="match status" value="1"/>
</dbReference>
<feature type="transmembrane region" description="Helical" evidence="9">
    <location>
        <begin position="267"/>
        <end position="285"/>
    </location>
</feature>
<evidence type="ECO:0000256" key="8">
    <source>
        <dbReference type="SAM" id="MobiDB-lite"/>
    </source>
</evidence>
<keyword evidence="5 12" id="KW-0067">ATP-binding</keyword>
<feature type="transmembrane region" description="Helical" evidence="9">
    <location>
        <begin position="41"/>
        <end position="63"/>
    </location>
</feature>
<dbReference type="EMBL" id="JZWI01000021">
    <property type="protein sequence ID" value="KLN54862.1"/>
    <property type="molecule type" value="Genomic_DNA"/>
</dbReference>
<evidence type="ECO:0000256" key="3">
    <source>
        <dbReference type="ARBA" id="ARBA00022692"/>
    </source>
</evidence>
<dbReference type="InterPro" id="IPR027417">
    <property type="entry name" value="P-loop_NTPase"/>
</dbReference>
<feature type="transmembrane region" description="Helical" evidence="9">
    <location>
        <begin position="75"/>
        <end position="92"/>
    </location>
</feature>
<dbReference type="GO" id="GO:0015421">
    <property type="term" value="F:ABC-type oligopeptide transporter activity"/>
    <property type="evidence" value="ECO:0007669"/>
    <property type="project" value="TreeGrafter"/>
</dbReference>
<organism evidence="12 13">
    <name type="scientific">Variovorax paradoxus</name>
    <dbReference type="NCBI Taxonomy" id="34073"/>
    <lineage>
        <taxon>Bacteria</taxon>
        <taxon>Pseudomonadati</taxon>
        <taxon>Pseudomonadota</taxon>
        <taxon>Betaproteobacteria</taxon>
        <taxon>Burkholderiales</taxon>
        <taxon>Comamonadaceae</taxon>
        <taxon>Variovorax</taxon>
    </lineage>
</organism>
<dbReference type="InterPro" id="IPR011527">
    <property type="entry name" value="ABC1_TM_dom"/>
</dbReference>
<dbReference type="Gene3D" id="3.40.50.300">
    <property type="entry name" value="P-loop containing nucleotide triphosphate hydrolases"/>
    <property type="match status" value="1"/>
</dbReference>
<evidence type="ECO:0000259" key="11">
    <source>
        <dbReference type="PROSITE" id="PS50929"/>
    </source>
</evidence>
<dbReference type="InterPro" id="IPR003439">
    <property type="entry name" value="ABC_transporter-like_ATP-bd"/>
</dbReference>
<dbReference type="SUPFAM" id="SSF90123">
    <property type="entry name" value="ABC transporter transmembrane region"/>
    <property type="match status" value="1"/>
</dbReference>
<keyword evidence="4" id="KW-0547">Nucleotide-binding</keyword>